<name>A0A5A7ZTM2_STRSA</name>
<comment type="caution">
    <text evidence="3">The sequence shown here is derived from an EMBL/GenBank/DDBJ whole genome shotgun (WGS) entry which is preliminary data.</text>
</comment>
<evidence type="ECO:0000256" key="2">
    <source>
        <dbReference type="ARBA" id="ARBA00023043"/>
    </source>
</evidence>
<evidence type="ECO:0000256" key="1">
    <source>
        <dbReference type="ARBA" id="ARBA00022737"/>
    </source>
</evidence>
<dbReference type="EMBL" id="VIBR01000001">
    <property type="protein sequence ID" value="KAA0119432.1"/>
    <property type="molecule type" value="Genomic_DNA"/>
</dbReference>
<dbReference type="Proteomes" id="UP000324105">
    <property type="component" value="Unassembled WGS sequence"/>
</dbReference>
<dbReference type="InterPro" id="IPR050663">
    <property type="entry name" value="Ankyrin-SOCS_Box"/>
</dbReference>
<sequence length="202" mass="22786">MRKNILGEVVCLILSKTMKKVEVMRVYDLESSIRNADLKSFQKYHNGEIHQEFTNDNLSMLELLFTESSNCGNRMQIAEYLIHQGIDVNHQSKTKSTALHLLLGSAKANWSADPQYLLQEAELLIKNGADVNLKDSHGGTPLSYAIATLKASTEDLLPMYKALLNAGAYVDERSCVPSCLELTKIFPWRAELLPLLEDFQRK</sequence>
<evidence type="ECO:0000313" key="3">
    <source>
        <dbReference type="EMBL" id="KAA0119432.1"/>
    </source>
</evidence>
<keyword evidence="1" id="KW-0677">Repeat</keyword>
<accession>A0A5A7ZTM2</accession>
<reference evidence="3 4" key="1">
    <citation type="submission" date="2019-06" db="EMBL/GenBank/DDBJ databases">
        <title>Genome sequence and analysis of a MDR-Streptococcus sanguis isolated from throat swab of children with scarlet fever from Hangzhou,China.</title>
        <authorList>
            <person name="Huang Y."/>
            <person name="Xie L."/>
            <person name="Liu W."/>
        </authorList>
    </citation>
    <scope>NUCLEOTIDE SEQUENCE [LARGE SCALE GENOMIC DNA]</scope>
    <source>
        <strain evidence="3 4">S28</strain>
    </source>
</reference>
<dbReference type="PANTHER" id="PTHR24193:SF121">
    <property type="entry name" value="ADA2A-CONTAINING COMPLEX COMPONENT 3, ISOFORM D"/>
    <property type="match status" value="1"/>
</dbReference>
<gene>
    <name evidence="3" type="ORF">FKX92_02520</name>
</gene>
<protein>
    <submittedName>
        <fullName evidence="3">Ankyrin repeat domain-containing protein</fullName>
    </submittedName>
</protein>
<organism evidence="3 4">
    <name type="scientific">Streptococcus sanguinis</name>
    <dbReference type="NCBI Taxonomy" id="1305"/>
    <lineage>
        <taxon>Bacteria</taxon>
        <taxon>Bacillati</taxon>
        <taxon>Bacillota</taxon>
        <taxon>Bacilli</taxon>
        <taxon>Lactobacillales</taxon>
        <taxon>Streptococcaceae</taxon>
        <taxon>Streptococcus</taxon>
    </lineage>
</organism>
<evidence type="ECO:0000313" key="4">
    <source>
        <dbReference type="Proteomes" id="UP000324105"/>
    </source>
</evidence>
<proteinExistence type="predicted"/>
<keyword evidence="2" id="KW-0040">ANK repeat</keyword>
<dbReference type="GO" id="GO:0000976">
    <property type="term" value="F:transcription cis-regulatory region binding"/>
    <property type="evidence" value="ECO:0007669"/>
    <property type="project" value="TreeGrafter"/>
</dbReference>
<dbReference type="GO" id="GO:0045944">
    <property type="term" value="P:positive regulation of transcription by RNA polymerase II"/>
    <property type="evidence" value="ECO:0007669"/>
    <property type="project" value="TreeGrafter"/>
</dbReference>
<dbReference type="InterPro" id="IPR036770">
    <property type="entry name" value="Ankyrin_rpt-contain_sf"/>
</dbReference>
<dbReference type="Pfam" id="PF12796">
    <property type="entry name" value="Ank_2"/>
    <property type="match status" value="1"/>
</dbReference>
<dbReference type="SUPFAM" id="SSF48403">
    <property type="entry name" value="Ankyrin repeat"/>
    <property type="match status" value="1"/>
</dbReference>
<dbReference type="Gene3D" id="1.25.40.20">
    <property type="entry name" value="Ankyrin repeat-containing domain"/>
    <property type="match status" value="1"/>
</dbReference>
<dbReference type="InterPro" id="IPR002110">
    <property type="entry name" value="Ankyrin_rpt"/>
</dbReference>
<dbReference type="PANTHER" id="PTHR24193">
    <property type="entry name" value="ANKYRIN REPEAT PROTEIN"/>
    <property type="match status" value="1"/>
</dbReference>
<dbReference type="AlphaFoldDB" id="A0A5A7ZTM2"/>